<evidence type="ECO:0000313" key="2">
    <source>
        <dbReference type="EMBL" id="UTV28421.1"/>
    </source>
</evidence>
<dbReference type="RefSeq" id="WP_255389735.1">
    <property type="nucleotide sequence ID" value="NZ_CP101508.1"/>
</dbReference>
<sequence length="239" mass="26296">MDDLEFRRRLLADPNDNSQEMLAAKNASSANRQLADELLQLDAKLDSILKVDVPDDLADRILFHQSGQPENNRSKIRFHLAIAASIAFVFGLFLGQFNTQLFPANAHDTSAIAQVALKHVYDEAPFVEHVDESVSLQQVNAKLTPFGSKLNALGGHVYYVNHCAFGEKNALHMVMAGQGGKVTVFVVPEKTPAMSSFTDQQLQGVVMPLQETSLIVIGDKGQDVMPIAERLKSDLQQKI</sequence>
<gene>
    <name evidence="2" type="ORF">NNL38_04020</name>
</gene>
<dbReference type="EMBL" id="CP101508">
    <property type="protein sequence ID" value="UTV28421.1"/>
    <property type="molecule type" value="Genomic_DNA"/>
</dbReference>
<evidence type="ECO:0000313" key="3">
    <source>
        <dbReference type="Proteomes" id="UP001057998"/>
    </source>
</evidence>
<keyword evidence="1" id="KW-0472">Membrane</keyword>
<protein>
    <submittedName>
        <fullName evidence="2">DUF3379 domain-containing protein</fullName>
    </submittedName>
</protein>
<keyword evidence="1" id="KW-1133">Transmembrane helix</keyword>
<keyword evidence="3" id="KW-1185">Reference proteome</keyword>
<dbReference type="InterPro" id="IPR021806">
    <property type="entry name" value="DUF3379"/>
</dbReference>
<proteinExistence type="predicted"/>
<evidence type="ECO:0000256" key="1">
    <source>
        <dbReference type="SAM" id="Phobius"/>
    </source>
</evidence>
<keyword evidence="1" id="KW-0812">Transmembrane</keyword>
<dbReference type="Proteomes" id="UP001057998">
    <property type="component" value="Chromosome 1"/>
</dbReference>
<reference evidence="2" key="1">
    <citation type="submission" date="2022-07" db="EMBL/GenBank/DDBJ databases">
        <title>Genome sequencing of Photobacterium atrarenae GJH2-4.</title>
        <authorList>
            <person name="Park S.-J."/>
        </authorList>
    </citation>
    <scope>NUCLEOTIDE SEQUENCE</scope>
    <source>
        <strain evidence="2">GJH2-4</strain>
    </source>
</reference>
<feature type="transmembrane region" description="Helical" evidence="1">
    <location>
        <begin position="78"/>
        <end position="97"/>
    </location>
</feature>
<name>A0ABY5GHY2_9GAMM</name>
<accession>A0ABY5GHY2</accession>
<dbReference type="Pfam" id="PF11859">
    <property type="entry name" value="DUF3379"/>
    <property type="match status" value="1"/>
</dbReference>
<organism evidence="2 3">
    <name type="scientific">Photobacterium atrarenae</name>
    <dbReference type="NCBI Taxonomy" id="865757"/>
    <lineage>
        <taxon>Bacteria</taxon>
        <taxon>Pseudomonadati</taxon>
        <taxon>Pseudomonadota</taxon>
        <taxon>Gammaproteobacteria</taxon>
        <taxon>Vibrionales</taxon>
        <taxon>Vibrionaceae</taxon>
        <taxon>Photobacterium</taxon>
    </lineage>
</organism>